<dbReference type="EMBL" id="JARYGZ010000001">
    <property type="protein sequence ID" value="MDH7638180.1"/>
    <property type="molecule type" value="Genomic_DNA"/>
</dbReference>
<evidence type="ECO:0000313" key="1">
    <source>
        <dbReference type="EMBL" id="MDH7638180.1"/>
    </source>
</evidence>
<name>A0ABT6MYT7_9SPHN</name>
<evidence type="ECO:0000313" key="2">
    <source>
        <dbReference type="Proteomes" id="UP001160625"/>
    </source>
</evidence>
<dbReference type="PANTHER" id="PTHR30441:SF4">
    <property type="entry name" value="PROTEIN ASMA"/>
    <property type="match status" value="1"/>
</dbReference>
<organism evidence="1 2">
    <name type="scientific">Sphingomonas oryzagri</name>
    <dbReference type="NCBI Taxonomy" id="3042314"/>
    <lineage>
        <taxon>Bacteria</taxon>
        <taxon>Pseudomonadati</taxon>
        <taxon>Pseudomonadota</taxon>
        <taxon>Alphaproteobacteria</taxon>
        <taxon>Sphingomonadales</taxon>
        <taxon>Sphingomonadaceae</taxon>
        <taxon>Sphingomonas</taxon>
    </lineage>
</organism>
<dbReference type="RefSeq" id="WP_281043495.1">
    <property type="nucleotide sequence ID" value="NZ_JARYGZ010000001.1"/>
</dbReference>
<proteinExistence type="predicted"/>
<dbReference type="InterPro" id="IPR052894">
    <property type="entry name" value="AsmA-related"/>
</dbReference>
<sequence length="596" mass="63268">MRFTIGLAALSISILAVLLYLPVDRLRAPIEAALSRRLGTQVRIHALSRVSAPSFTPLVDIQGLSIDQPGWAGQGHWAEVDHARFRLPLIPALFGRFHPHDLVIDGMRLLLERRRDGKKNWTAGSSQRQSMVSPAGLRIHNSRIVYRDAKRDRAFDARFATRPDGALILSGTGTVRDRPVRIVAQGAAVAHGGPWPFSARIEGPTLRFAIAGAMDRALDSQDMTIDVSARADDLKTLDAIIEAGLFETQAVNLAAHARHEGGTWTITGLRGSVGHSHITGQVSVANRYGRHRIDGSILADPLDFADLSSTEHLAQQAALKRQGKQRLIPDTRVDLAKLAHTDGVIRLDARQTVGSASPPLSSIKATLTLDHGLLSVAPIEARLTKGVVTGSIDVDQRGRAVPLVTIALALTRSDLSAFSPQSKVAGQLAARVRLVGAGRSIGDAVGHSNGLVHLVTGQGRLPARVAAMLGLDAGRALTKSQADQSELRCALLDMPVNNGKAALGAMLLDTSMSQSRGTGQIDLATESVALRLTGAPKKAGLIQLPGAIEIGGTLAKPSVSLPRRDKSAGAVFKSIGRAIKGSQPVSQDVDCTKLVR</sequence>
<dbReference type="Proteomes" id="UP001160625">
    <property type="component" value="Unassembled WGS sequence"/>
</dbReference>
<reference evidence="1" key="1">
    <citation type="submission" date="2023-04" db="EMBL/GenBank/DDBJ databases">
        <title>Sphingomonas sp. MAHUQ-71 isolated from rice field.</title>
        <authorList>
            <person name="Huq M.A."/>
        </authorList>
    </citation>
    <scope>NUCLEOTIDE SEQUENCE</scope>
    <source>
        <strain evidence="1">MAHUQ-71</strain>
    </source>
</reference>
<dbReference type="PANTHER" id="PTHR30441">
    <property type="entry name" value="DUF748 DOMAIN-CONTAINING PROTEIN"/>
    <property type="match status" value="1"/>
</dbReference>
<comment type="caution">
    <text evidence="1">The sequence shown here is derived from an EMBL/GenBank/DDBJ whole genome shotgun (WGS) entry which is preliminary data.</text>
</comment>
<keyword evidence="2" id="KW-1185">Reference proteome</keyword>
<accession>A0ABT6MYT7</accession>
<gene>
    <name evidence="1" type="ORF">QGN17_05510</name>
</gene>
<protein>
    <submittedName>
        <fullName evidence="1">AsmA family protein</fullName>
    </submittedName>
</protein>